<name>A0A562J250_9GAMM</name>
<organism evidence="2 3">
    <name type="scientific">Azomonas agilis</name>
    <dbReference type="NCBI Taxonomy" id="116849"/>
    <lineage>
        <taxon>Bacteria</taxon>
        <taxon>Pseudomonadati</taxon>
        <taxon>Pseudomonadota</taxon>
        <taxon>Gammaproteobacteria</taxon>
        <taxon>Pseudomonadales</taxon>
        <taxon>Pseudomonadaceae</taxon>
        <taxon>Azomonas</taxon>
    </lineage>
</organism>
<evidence type="ECO:0000259" key="1">
    <source>
        <dbReference type="Pfam" id="PF04542"/>
    </source>
</evidence>
<proteinExistence type="predicted"/>
<dbReference type="AlphaFoldDB" id="A0A562J250"/>
<reference evidence="2 3" key="1">
    <citation type="submission" date="2019-07" db="EMBL/GenBank/DDBJ databases">
        <title>Genomic Encyclopedia of Type Strains, Phase I: the one thousand microbial genomes (KMG-I) project.</title>
        <authorList>
            <person name="Kyrpides N."/>
        </authorList>
    </citation>
    <scope>NUCLEOTIDE SEQUENCE [LARGE SCALE GENOMIC DNA]</scope>
    <source>
        <strain evidence="2 3">DSM 375</strain>
    </source>
</reference>
<dbReference type="Proteomes" id="UP000319627">
    <property type="component" value="Unassembled WGS sequence"/>
</dbReference>
<dbReference type="Gene3D" id="1.10.1740.10">
    <property type="match status" value="1"/>
</dbReference>
<comment type="caution">
    <text evidence="2">The sequence shown here is derived from an EMBL/GenBank/DDBJ whole genome shotgun (WGS) entry which is preliminary data.</text>
</comment>
<sequence length="79" mass="8816">MSRSTSSKLGSFFSSHHPWLLQHVQRQLHNRADAEDTAAETFCQLLASRIDTEELNQPRAYLATTQTCSNCGALPGLRL</sequence>
<protein>
    <submittedName>
        <fullName evidence="2">RNA polymerase sigma-70 factor (ECF subfamily)</fullName>
    </submittedName>
</protein>
<gene>
    <name evidence="2" type="ORF">LX59_00085</name>
</gene>
<dbReference type="GO" id="GO:0003700">
    <property type="term" value="F:DNA-binding transcription factor activity"/>
    <property type="evidence" value="ECO:0007669"/>
    <property type="project" value="InterPro"/>
</dbReference>
<accession>A0A562J250</accession>
<keyword evidence="3" id="KW-1185">Reference proteome</keyword>
<dbReference type="InterPro" id="IPR007627">
    <property type="entry name" value="RNA_pol_sigma70_r2"/>
</dbReference>
<dbReference type="EMBL" id="VLKG01000001">
    <property type="protein sequence ID" value="TWH77182.1"/>
    <property type="molecule type" value="Genomic_DNA"/>
</dbReference>
<dbReference type="GO" id="GO:0006352">
    <property type="term" value="P:DNA-templated transcription initiation"/>
    <property type="evidence" value="ECO:0007669"/>
    <property type="project" value="InterPro"/>
</dbReference>
<evidence type="ECO:0000313" key="2">
    <source>
        <dbReference type="EMBL" id="TWH77182.1"/>
    </source>
</evidence>
<dbReference type="InterPro" id="IPR013325">
    <property type="entry name" value="RNA_pol_sigma_r2"/>
</dbReference>
<dbReference type="Pfam" id="PF04542">
    <property type="entry name" value="Sigma70_r2"/>
    <property type="match status" value="1"/>
</dbReference>
<feature type="domain" description="RNA polymerase sigma-70 region 2" evidence="1">
    <location>
        <begin position="13"/>
        <end position="65"/>
    </location>
</feature>
<dbReference type="SUPFAM" id="SSF88946">
    <property type="entry name" value="Sigma2 domain of RNA polymerase sigma factors"/>
    <property type="match status" value="1"/>
</dbReference>
<evidence type="ECO:0000313" key="3">
    <source>
        <dbReference type="Proteomes" id="UP000319627"/>
    </source>
</evidence>